<dbReference type="PROSITE" id="PS50918">
    <property type="entry name" value="WWE"/>
    <property type="match status" value="1"/>
</dbReference>
<dbReference type="GO" id="GO:0005634">
    <property type="term" value="C:nucleus"/>
    <property type="evidence" value="ECO:0007669"/>
    <property type="project" value="UniProtKB-SubCell"/>
</dbReference>
<dbReference type="PANTHER" id="PTHR45740:SF2">
    <property type="entry name" value="POLY [ADP-RIBOSE] POLYMERASE"/>
    <property type="match status" value="1"/>
</dbReference>
<dbReference type="Gene3D" id="3.90.228.10">
    <property type="match status" value="1"/>
</dbReference>
<evidence type="ECO:0000256" key="1">
    <source>
        <dbReference type="ARBA" id="ARBA00004123"/>
    </source>
</evidence>
<dbReference type="EMBL" id="MU827781">
    <property type="protein sequence ID" value="KAJ7337330.1"/>
    <property type="molecule type" value="Genomic_DNA"/>
</dbReference>
<dbReference type="OrthoDB" id="5971886at2759"/>
<feature type="domain" description="WWE" evidence="5">
    <location>
        <begin position="135"/>
        <end position="220"/>
    </location>
</feature>
<accession>A0A9W9YF28</accession>
<feature type="region of interest" description="Disordered" evidence="4">
    <location>
        <begin position="239"/>
        <end position="260"/>
    </location>
</feature>
<dbReference type="AlphaFoldDB" id="A0A9W9YF28"/>
<dbReference type="PANTHER" id="PTHR45740">
    <property type="entry name" value="POLY [ADP-RIBOSE] POLYMERASE"/>
    <property type="match status" value="1"/>
</dbReference>
<dbReference type="InterPro" id="IPR037197">
    <property type="entry name" value="WWE_dom_sf"/>
</dbReference>
<organism evidence="6 7">
    <name type="scientific">Desmophyllum pertusum</name>
    <dbReference type="NCBI Taxonomy" id="174260"/>
    <lineage>
        <taxon>Eukaryota</taxon>
        <taxon>Metazoa</taxon>
        <taxon>Cnidaria</taxon>
        <taxon>Anthozoa</taxon>
        <taxon>Hexacorallia</taxon>
        <taxon>Scleractinia</taxon>
        <taxon>Caryophylliina</taxon>
        <taxon>Caryophylliidae</taxon>
        <taxon>Desmophyllum</taxon>
    </lineage>
</organism>
<evidence type="ECO:0000256" key="4">
    <source>
        <dbReference type="SAM" id="MobiDB-lite"/>
    </source>
</evidence>
<name>A0A9W9YF28_9CNID</name>
<comment type="subcellular location">
    <subcellularLocation>
        <location evidence="1">Nucleus</location>
    </subcellularLocation>
</comment>
<evidence type="ECO:0000256" key="2">
    <source>
        <dbReference type="ARBA" id="ARBA00023242"/>
    </source>
</evidence>
<dbReference type="InterPro" id="IPR051712">
    <property type="entry name" value="ARTD-AVP"/>
</dbReference>
<gene>
    <name evidence="6" type="primary">PARP12_11</name>
    <name evidence="6" type="ORF">OS493_010192</name>
</gene>
<dbReference type="EC" id="2.4.2.30" evidence="6"/>
<comment type="caution">
    <text evidence="6">The sequence shown here is derived from an EMBL/GenBank/DDBJ whole genome shotgun (WGS) entry which is preliminary data.</text>
</comment>
<reference evidence="6" key="1">
    <citation type="submission" date="2023-01" db="EMBL/GenBank/DDBJ databases">
        <title>Genome assembly of the deep-sea coral Lophelia pertusa.</title>
        <authorList>
            <person name="Herrera S."/>
            <person name="Cordes E."/>
        </authorList>
    </citation>
    <scope>NUCLEOTIDE SEQUENCE</scope>
    <source>
        <strain evidence="6">USNM1676648</strain>
        <tissue evidence="6">Polyp</tissue>
    </source>
</reference>
<dbReference type="SUPFAM" id="SSF117839">
    <property type="entry name" value="WWE domain"/>
    <property type="match status" value="1"/>
</dbReference>
<dbReference type="InterPro" id="IPR004170">
    <property type="entry name" value="WWE_dom"/>
</dbReference>
<evidence type="ECO:0000313" key="7">
    <source>
        <dbReference type="Proteomes" id="UP001163046"/>
    </source>
</evidence>
<dbReference type="Gene3D" id="3.30.720.50">
    <property type="match status" value="1"/>
</dbReference>
<dbReference type="Proteomes" id="UP001163046">
    <property type="component" value="Unassembled WGS sequence"/>
</dbReference>
<keyword evidence="7" id="KW-1185">Reference proteome</keyword>
<protein>
    <submittedName>
        <fullName evidence="6">Poly (ADP-ribose) polymerase</fullName>
        <ecNumber evidence="6">2.4.2.30</ecNumber>
    </submittedName>
</protein>
<keyword evidence="6" id="KW-0808">Transferase</keyword>
<dbReference type="GO" id="GO:1990404">
    <property type="term" value="F:NAD+-protein mono-ADP-ribosyltransferase activity"/>
    <property type="evidence" value="ECO:0007669"/>
    <property type="project" value="TreeGrafter"/>
</dbReference>
<feature type="compositionally biased region" description="Polar residues" evidence="4">
    <location>
        <begin position="250"/>
        <end position="260"/>
    </location>
</feature>
<comment type="similarity">
    <text evidence="3">Belongs to the ARTD/PARP family.</text>
</comment>
<evidence type="ECO:0000256" key="3">
    <source>
        <dbReference type="ARBA" id="ARBA00024347"/>
    </source>
</evidence>
<evidence type="ECO:0000259" key="5">
    <source>
        <dbReference type="PROSITE" id="PS50918"/>
    </source>
</evidence>
<dbReference type="GO" id="GO:0003950">
    <property type="term" value="F:NAD+ poly-ADP-ribosyltransferase activity"/>
    <property type="evidence" value="ECO:0007669"/>
    <property type="project" value="UniProtKB-EC"/>
</dbReference>
<sequence>MCISLSHITENVRQRREAPCSPQYICLDFLLGHCGKEQLCDHHHCSAPYLWQYKDPSTHQGDTWKVFTQSENEAIEQQFCDVDITVAEMDHVMIAPPPTVLIDPGEGHVEINFDDMEVKTGFGQVQLRRLSTKSAVLPTDHALSTQWVWYWLDGESKGWIEYGSELMDNIRQDQIELSFSRGDPFFKFKLKDEDQKLFFRKSPMHQQSTRPPVIRKMVRRRPVFRSISDIERLQRPLELPTPLEPESPHSLVTSTPGRVPSQWTSVPESEEFIRVPLPTSSDQFKLAESLFHQTMSENKATIVSIERVQNPFMWEKYARYSIWTL</sequence>
<keyword evidence="2" id="KW-0539">Nucleus</keyword>
<evidence type="ECO:0000313" key="6">
    <source>
        <dbReference type="EMBL" id="KAJ7337330.1"/>
    </source>
</evidence>
<proteinExistence type="inferred from homology"/>
<keyword evidence="6" id="KW-0328">Glycosyltransferase</keyword>